<dbReference type="Pfam" id="PF04014">
    <property type="entry name" value="MazE_antitoxin"/>
    <property type="match status" value="1"/>
</dbReference>
<evidence type="ECO:0000259" key="1">
    <source>
        <dbReference type="SMART" id="SM00966"/>
    </source>
</evidence>
<dbReference type="OrthoDB" id="9809003at2"/>
<reference evidence="3" key="1">
    <citation type="submission" date="2016-11" db="EMBL/GenBank/DDBJ databases">
        <authorList>
            <person name="Varghese N."/>
            <person name="Submissions S."/>
        </authorList>
    </citation>
    <scope>NUCLEOTIDE SEQUENCE [LARGE SCALE GENOMIC DNA]</scope>
    <source>
        <strain evidence="3">CGMCC 1.7063</strain>
    </source>
</reference>
<name>A0A1M4TX60_9GAMM</name>
<dbReference type="InterPro" id="IPR007159">
    <property type="entry name" value="SpoVT-AbrB_dom"/>
</dbReference>
<dbReference type="InterPro" id="IPR037914">
    <property type="entry name" value="SpoVT-AbrB_sf"/>
</dbReference>
<organism evidence="2 3">
    <name type="scientific">Microbulbifer donghaiensis</name>
    <dbReference type="NCBI Taxonomy" id="494016"/>
    <lineage>
        <taxon>Bacteria</taxon>
        <taxon>Pseudomonadati</taxon>
        <taxon>Pseudomonadota</taxon>
        <taxon>Gammaproteobacteria</taxon>
        <taxon>Cellvibrionales</taxon>
        <taxon>Microbulbiferaceae</taxon>
        <taxon>Microbulbifer</taxon>
    </lineage>
</organism>
<accession>A0A1M4TX60</accession>
<dbReference type="Proteomes" id="UP000184170">
    <property type="component" value="Unassembled WGS sequence"/>
</dbReference>
<sequence length="78" mass="8461">MSVSTVTKKGQTTVPKDVRDSLGIGPGGVLEWKKAGENTYIVVVVDRSVKKLKGMIKKPSTKVSIEDMRKAIREMGDG</sequence>
<keyword evidence="3" id="KW-1185">Reference proteome</keyword>
<dbReference type="Gene3D" id="2.10.260.10">
    <property type="match status" value="1"/>
</dbReference>
<dbReference type="NCBIfam" id="TIGR01439">
    <property type="entry name" value="lp_hng_hel_AbrB"/>
    <property type="match status" value="1"/>
</dbReference>
<gene>
    <name evidence="2" type="ORF">SAMN04487965_0002</name>
</gene>
<dbReference type="STRING" id="494016.SAMN04487965_0002"/>
<dbReference type="SUPFAM" id="SSF89447">
    <property type="entry name" value="AbrB/MazE/MraZ-like"/>
    <property type="match status" value="1"/>
</dbReference>
<dbReference type="EMBL" id="FQVA01000001">
    <property type="protein sequence ID" value="SHE49038.1"/>
    <property type="molecule type" value="Genomic_DNA"/>
</dbReference>
<proteinExistence type="predicted"/>
<evidence type="ECO:0000313" key="3">
    <source>
        <dbReference type="Proteomes" id="UP000184170"/>
    </source>
</evidence>
<feature type="domain" description="SpoVT-AbrB" evidence="1">
    <location>
        <begin position="4"/>
        <end position="50"/>
    </location>
</feature>
<protein>
    <submittedName>
        <fullName evidence="2">Transcriptional regulator, AbrB family</fullName>
    </submittedName>
</protein>
<dbReference type="AlphaFoldDB" id="A0A1M4TX60"/>
<dbReference type="RefSeq" id="WP_073270229.1">
    <property type="nucleotide sequence ID" value="NZ_FQVA01000001.1"/>
</dbReference>
<evidence type="ECO:0000313" key="2">
    <source>
        <dbReference type="EMBL" id="SHE49038.1"/>
    </source>
</evidence>
<dbReference type="SMART" id="SM00966">
    <property type="entry name" value="SpoVT_AbrB"/>
    <property type="match status" value="1"/>
</dbReference>
<dbReference type="GO" id="GO:0003677">
    <property type="term" value="F:DNA binding"/>
    <property type="evidence" value="ECO:0007669"/>
    <property type="project" value="InterPro"/>
</dbReference>